<proteinExistence type="predicted"/>
<sequence length="31" mass="3816">MDTMKKIYLDQQSKKLTTRLIDRRQFILSML</sequence>
<evidence type="ECO:0000313" key="1">
    <source>
        <dbReference type="EMBL" id="SVB47703.1"/>
    </source>
</evidence>
<dbReference type="EMBL" id="UINC01043535">
    <property type="protein sequence ID" value="SVB47703.1"/>
    <property type="molecule type" value="Genomic_DNA"/>
</dbReference>
<gene>
    <name evidence="1" type="ORF">METZ01_LOCUS200557</name>
</gene>
<reference evidence="1" key="1">
    <citation type="submission" date="2018-05" db="EMBL/GenBank/DDBJ databases">
        <authorList>
            <person name="Lanie J.A."/>
            <person name="Ng W.-L."/>
            <person name="Kazmierczak K.M."/>
            <person name="Andrzejewski T.M."/>
            <person name="Davidsen T.M."/>
            <person name="Wayne K.J."/>
            <person name="Tettelin H."/>
            <person name="Glass J.I."/>
            <person name="Rusch D."/>
            <person name="Podicherti R."/>
            <person name="Tsui H.-C.T."/>
            <person name="Winkler M.E."/>
        </authorList>
    </citation>
    <scope>NUCLEOTIDE SEQUENCE</scope>
</reference>
<protein>
    <submittedName>
        <fullName evidence="1">Uncharacterized protein</fullName>
    </submittedName>
</protein>
<name>A0A382ECK5_9ZZZZ</name>
<feature type="non-terminal residue" evidence="1">
    <location>
        <position position="31"/>
    </location>
</feature>
<accession>A0A382ECK5</accession>
<organism evidence="1">
    <name type="scientific">marine metagenome</name>
    <dbReference type="NCBI Taxonomy" id="408172"/>
    <lineage>
        <taxon>unclassified sequences</taxon>
        <taxon>metagenomes</taxon>
        <taxon>ecological metagenomes</taxon>
    </lineage>
</organism>
<dbReference type="AlphaFoldDB" id="A0A382ECK5"/>